<feature type="transmembrane region" description="Helical" evidence="1">
    <location>
        <begin position="46"/>
        <end position="66"/>
    </location>
</feature>
<keyword evidence="1" id="KW-1133">Transmembrane helix</keyword>
<gene>
    <name evidence="2" type="ORF">EWV75_12755</name>
</gene>
<keyword evidence="1" id="KW-0812">Transmembrane</keyword>
<accession>A0A552JJH9</accession>
<sequence length="95" mass="9980">MSNMARKGKNGAVTAVGGLGALVGFGCMIVGNIWSVRIVFDEWGVPMGAISILMLPATLAIMPWYASLVLGNWWLLALIWGGGLLVSIGSDMAKD</sequence>
<organism evidence="2 3">
    <name type="scientific">Microcystis wesenbergii Mw_QC_S_20081001_S30D</name>
    <dbReference type="NCBI Taxonomy" id="2486245"/>
    <lineage>
        <taxon>Bacteria</taxon>
        <taxon>Bacillati</taxon>
        <taxon>Cyanobacteriota</taxon>
        <taxon>Cyanophyceae</taxon>
        <taxon>Oscillatoriophycideae</taxon>
        <taxon>Chroococcales</taxon>
        <taxon>Microcystaceae</taxon>
        <taxon>Microcystis</taxon>
    </lineage>
</organism>
<dbReference type="PROSITE" id="PS51257">
    <property type="entry name" value="PROKAR_LIPOPROTEIN"/>
    <property type="match status" value="1"/>
</dbReference>
<evidence type="ECO:0000256" key="1">
    <source>
        <dbReference type="SAM" id="Phobius"/>
    </source>
</evidence>
<comment type="caution">
    <text evidence="2">The sequence shown here is derived from an EMBL/GenBank/DDBJ whole genome shotgun (WGS) entry which is preliminary data.</text>
</comment>
<dbReference type="AlphaFoldDB" id="A0A552JJH9"/>
<evidence type="ECO:0000313" key="3">
    <source>
        <dbReference type="Proteomes" id="UP000320523"/>
    </source>
</evidence>
<name>A0A552JJH9_9CHRO</name>
<dbReference type="Proteomes" id="UP000320523">
    <property type="component" value="Unassembled WGS sequence"/>
</dbReference>
<reference evidence="2 3" key="1">
    <citation type="submission" date="2019-01" db="EMBL/GenBank/DDBJ databases">
        <title>Coherence of Microcystis species and biogeography revealed through population genomics.</title>
        <authorList>
            <person name="Perez-Carrascal O.M."/>
            <person name="Terrat Y."/>
            <person name="Giani A."/>
            <person name="Fortin N."/>
            <person name="Tromas N."/>
            <person name="Shapiro B.J."/>
        </authorList>
    </citation>
    <scope>NUCLEOTIDE SEQUENCE [LARGE SCALE GENOMIC DNA]</scope>
    <source>
        <strain evidence="2">Mw_QC_S_20081001_S30D</strain>
    </source>
</reference>
<keyword evidence="1" id="KW-0472">Membrane</keyword>
<feature type="transmembrane region" description="Helical" evidence="1">
    <location>
        <begin position="12"/>
        <end position="34"/>
    </location>
</feature>
<evidence type="ECO:0000313" key="2">
    <source>
        <dbReference type="EMBL" id="TRU95882.1"/>
    </source>
</evidence>
<dbReference type="EMBL" id="SFAT01000128">
    <property type="protein sequence ID" value="TRU95882.1"/>
    <property type="molecule type" value="Genomic_DNA"/>
</dbReference>
<proteinExistence type="predicted"/>
<feature type="transmembrane region" description="Helical" evidence="1">
    <location>
        <begin position="73"/>
        <end position="90"/>
    </location>
</feature>
<protein>
    <submittedName>
        <fullName evidence="2">Uncharacterized protein</fullName>
    </submittedName>
</protein>